<evidence type="ECO:0000313" key="4">
    <source>
        <dbReference type="Proteomes" id="UP000019760"/>
    </source>
</evidence>
<accession>A0A023D701</accession>
<feature type="signal peptide" evidence="2">
    <location>
        <begin position="1"/>
        <end position="29"/>
    </location>
</feature>
<dbReference type="NCBIfam" id="TIGR01845">
    <property type="entry name" value="outer_NodT"/>
    <property type="match status" value="1"/>
</dbReference>
<name>A0A023D701_ACIMT</name>
<dbReference type="EMBL" id="BAND01000063">
    <property type="protein sequence ID" value="GAJ29505.1"/>
    <property type="molecule type" value="Genomic_DNA"/>
</dbReference>
<comment type="similarity">
    <text evidence="1 2">Belongs to the outer membrane factor (OMF) (TC 1.B.17) family.</text>
</comment>
<keyword evidence="2" id="KW-0472">Membrane</keyword>
<reference evidence="4" key="1">
    <citation type="journal article" date="2014" name="FEMS Microbiol. Lett.">
        <title>Draft Genomic DNA Sequence of the Facultatively Methylotrophic Bacterium Acidomonas methanolica type strain MB58.</title>
        <authorList>
            <person name="Higashiura N."/>
            <person name="Hadano H."/>
            <person name="Hirakawa H."/>
            <person name="Matsutani M."/>
            <person name="Takabe S."/>
            <person name="Matsushita K."/>
            <person name="Azuma Y."/>
        </authorList>
    </citation>
    <scope>NUCLEOTIDE SEQUENCE [LARGE SCALE GENOMIC DNA]</scope>
    <source>
        <strain evidence="4">MB58</strain>
    </source>
</reference>
<dbReference type="InterPro" id="IPR003423">
    <property type="entry name" value="OMP_efflux"/>
</dbReference>
<evidence type="ECO:0000256" key="1">
    <source>
        <dbReference type="ARBA" id="ARBA00007613"/>
    </source>
</evidence>
<keyword evidence="2 3" id="KW-0449">Lipoprotein</keyword>
<organism evidence="3 4">
    <name type="scientific">Acidomonas methanolica NBRC 104435</name>
    <dbReference type="NCBI Taxonomy" id="1231351"/>
    <lineage>
        <taxon>Bacteria</taxon>
        <taxon>Pseudomonadati</taxon>
        <taxon>Pseudomonadota</taxon>
        <taxon>Alphaproteobacteria</taxon>
        <taxon>Acetobacterales</taxon>
        <taxon>Acetobacteraceae</taxon>
        <taxon>Acidomonas</taxon>
    </lineage>
</organism>
<keyword evidence="2" id="KW-0732">Signal</keyword>
<dbReference type="GO" id="GO:0015562">
    <property type="term" value="F:efflux transmembrane transporter activity"/>
    <property type="evidence" value="ECO:0007669"/>
    <property type="project" value="InterPro"/>
</dbReference>
<keyword evidence="4" id="KW-1185">Reference proteome</keyword>
<evidence type="ECO:0000256" key="2">
    <source>
        <dbReference type="RuleBase" id="RU362097"/>
    </source>
</evidence>
<dbReference type="AlphaFoldDB" id="A0A023D701"/>
<proteinExistence type="inferred from homology"/>
<comment type="caution">
    <text evidence="3">The sequence shown here is derived from an EMBL/GenBank/DDBJ whole genome shotgun (WGS) entry which is preliminary data.</text>
</comment>
<dbReference type="InterPro" id="IPR010131">
    <property type="entry name" value="MdtP/NodT-like"/>
</dbReference>
<protein>
    <submittedName>
        <fullName evidence="3">Secretion system type I outer membrane efflux pump lipoprotein NodT</fullName>
    </submittedName>
</protein>
<dbReference type="Gene3D" id="1.20.1600.10">
    <property type="entry name" value="Outer membrane efflux proteins (OEP)"/>
    <property type="match status" value="1"/>
</dbReference>
<reference evidence="3 4" key="2">
    <citation type="journal article" date="2014" name="FEMS Microbiol. Lett.">
        <title>Draft genomic DNA sequence of the facultatively methylotrophic bacterium Acidomonas methanolica type strain MB58.</title>
        <authorList>
            <person name="Higashiura N."/>
            <person name="Hadano H."/>
            <person name="Hirakawa H."/>
            <person name="Matsutani M."/>
            <person name="Takabe S."/>
            <person name="Matsushita K."/>
            <person name="Azuma Y."/>
        </authorList>
    </citation>
    <scope>NUCLEOTIDE SEQUENCE [LARGE SCALE GENOMIC DNA]</scope>
    <source>
        <strain evidence="3 4">MB58</strain>
    </source>
</reference>
<dbReference type="PANTHER" id="PTHR30203">
    <property type="entry name" value="OUTER MEMBRANE CATION EFFLUX PROTEIN"/>
    <property type="match status" value="1"/>
</dbReference>
<dbReference type="PANTHER" id="PTHR30203:SF33">
    <property type="entry name" value="BLR4455 PROTEIN"/>
    <property type="match status" value="1"/>
</dbReference>
<dbReference type="Proteomes" id="UP000019760">
    <property type="component" value="Unassembled WGS sequence"/>
</dbReference>
<dbReference type="GO" id="GO:0005886">
    <property type="term" value="C:plasma membrane"/>
    <property type="evidence" value="ECO:0007669"/>
    <property type="project" value="UniProtKB-SubCell"/>
</dbReference>
<dbReference type="Gene3D" id="2.20.200.10">
    <property type="entry name" value="Outer membrane efflux proteins (OEP)"/>
    <property type="match status" value="1"/>
</dbReference>
<feature type="chain" id="PRO_5022282193" evidence="2">
    <location>
        <begin position="30"/>
        <end position="536"/>
    </location>
</feature>
<evidence type="ECO:0000313" key="3">
    <source>
        <dbReference type="EMBL" id="GAJ29505.1"/>
    </source>
</evidence>
<sequence length="536" mass="58414">MTCGVRRRVVRQARKWRVGLALGAMGCLAACDLAPAYQEPKYLYPDGWKGHGVLVDGHPADAAPRRDWWTSFRDPELNALEGRMLARNPTLQAAAEIFTQSRDIARETEAQLYPQLSAMGAMSNNQASKTRLWRPSGSTSPLYESSVYYSGAATWEPDFWDHIRNTSHMQKNLAQAEAASYALTRLELEAELASDYIGLRGLDAQLAVYDDSVRYFRAAVQITQLRQFGAIGAGMDVSRAQDELFATMAARSNTQAQREVMEHAIATLVNATPVSLDLPRSHSQTLGFADIVFGAGIPSGLLQRRPDVAEAERRMAASSRAIGVARAAFYPNVTFSATGGFMNNGFDLANLANSMWSYAVQAVEPAFTGGLRRAALQRAWSQYREAADSYRATVLGAFQDVEDGLSQTRRFREQQEQQAQAVAAALRTQKMVMALYTGGLTNYLDVVVAQQAALTARIGEVQAETIQLQATVRLARALGGGWNRNELPPVSKIDPIHPLQYQGLHWPTPAGGVTNFGAPADANLGDVGATRGPATK</sequence>
<gene>
    <name evidence="3" type="ORF">Amme_063_043</name>
</gene>
<dbReference type="SUPFAM" id="SSF56954">
    <property type="entry name" value="Outer membrane efflux proteins (OEP)"/>
    <property type="match status" value="1"/>
</dbReference>
<keyword evidence="2" id="KW-0564">Palmitate</keyword>
<dbReference type="Pfam" id="PF02321">
    <property type="entry name" value="OEP"/>
    <property type="match status" value="2"/>
</dbReference>
<comment type="subcellular location">
    <subcellularLocation>
        <location evidence="2">Cell membrane</location>
        <topology evidence="2">Lipid-anchor</topology>
    </subcellularLocation>
</comment>
<keyword evidence="2" id="KW-1134">Transmembrane beta strand</keyword>
<keyword evidence="2" id="KW-0812">Transmembrane</keyword>